<dbReference type="STRING" id="84029.CROST_12180"/>
<organism evidence="2 3">
    <name type="scientific">Clostridium felsineum</name>
    <dbReference type="NCBI Taxonomy" id="36839"/>
    <lineage>
        <taxon>Bacteria</taxon>
        <taxon>Bacillati</taxon>
        <taxon>Bacillota</taxon>
        <taxon>Clostridia</taxon>
        <taxon>Eubacteriales</taxon>
        <taxon>Clostridiaceae</taxon>
        <taxon>Clostridium</taxon>
    </lineage>
</organism>
<dbReference type="PROSITE" id="PS50991">
    <property type="entry name" value="PYR_CT"/>
    <property type="match status" value="1"/>
</dbReference>
<dbReference type="InterPro" id="IPR013785">
    <property type="entry name" value="Aldolase_TIM"/>
</dbReference>
<keyword evidence="1 2" id="KW-0808">Transferase</keyword>
<dbReference type="Pfam" id="PF00682">
    <property type="entry name" value="HMGL-like"/>
    <property type="match status" value="1"/>
</dbReference>
<dbReference type="PANTHER" id="PTHR42880:SF1">
    <property type="entry name" value="ISOPROPYLMALATE_HOMOCITRATE_CITRAMALATE SYNTHASE FAMILY PROTEIN"/>
    <property type="match status" value="1"/>
</dbReference>
<evidence type="ECO:0000313" key="3">
    <source>
        <dbReference type="Proteomes" id="UP000190951"/>
    </source>
</evidence>
<dbReference type="RefSeq" id="WP_077835606.1">
    <property type="nucleotide sequence ID" value="NZ_CP096983.1"/>
</dbReference>
<protein>
    <submittedName>
        <fullName evidence="2">2-phosphonomethylmalate synthase</fullName>
        <ecNumber evidence="2">2.3.3.19</ecNumber>
    </submittedName>
</protein>
<comment type="similarity">
    <text evidence="1">Belongs to the alpha-IPM synthase/homocitrate synthase family.</text>
</comment>
<gene>
    <name evidence="2" type="primary">frbC</name>
    <name evidence="2" type="ORF">CROST_005410</name>
</gene>
<evidence type="ECO:0000313" key="2">
    <source>
        <dbReference type="EMBL" id="URZ09842.1"/>
    </source>
</evidence>
<dbReference type="GO" id="GO:0046912">
    <property type="term" value="F:acyltransferase activity, acyl groups converted into alkyl on transfer"/>
    <property type="evidence" value="ECO:0007669"/>
    <property type="project" value="InterPro"/>
</dbReference>
<dbReference type="Proteomes" id="UP000190951">
    <property type="component" value="Chromosome"/>
</dbReference>
<dbReference type="EC" id="2.3.3.19" evidence="2"/>
<dbReference type="EMBL" id="CP096983">
    <property type="protein sequence ID" value="URZ09842.1"/>
    <property type="molecule type" value="Genomic_DNA"/>
</dbReference>
<dbReference type="InterPro" id="IPR000891">
    <property type="entry name" value="PYR_CT"/>
</dbReference>
<dbReference type="PROSITE" id="PS00815">
    <property type="entry name" value="AIPM_HOMOCIT_SYNTH_1"/>
    <property type="match status" value="1"/>
</dbReference>
<dbReference type="InterPro" id="IPR002034">
    <property type="entry name" value="AIPM/Hcit_synth_CS"/>
</dbReference>
<evidence type="ECO:0000256" key="1">
    <source>
        <dbReference type="RuleBase" id="RU003523"/>
    </source>
</evidence>
<dbReference type="SUPFAM" id="SSF51569">
    <property type="entry name" value="Aldolase"/>
    <property type="match status" value="1"/>
</dbReference>
<keyword evidence="2" id="KW-0012">Acyltransferase</keyword>
<dbReference type="KEGG" id="crw:CROST_005410"/>
<dbReference type="GO" id="GO:0019752">
    <property type="term" value="P:carboxylic acid metabolic process"/>
    <property type="evidence" value="ECO:0007669"/>
    <property type="project" value="InterPro"/>
</dbReference>
<proteinExistence type="inferred from homology"/>
<dbReference type="PANTHER" id="PTHR42880">
    <property type="entry name" value="HOMOCITRATE SYNTHASE"/>
    <property type="match status" value="1"/>
</dbReference>
<accession>A0A1S8LC84</accession>
<name>A0A1S8LC84_9CLOT</name>
<keyword evidence="3" id="KW-1185">Reference proteome</keyword>
<sequence>MRINLVDTTLRDGEQKPGIALGINEKIEISKLLDSIGIYQIEAGTPAMEGDEKLSIERIAELGLKSKISSWNRMSIKDIKHSIDCKVDIIHISVPASDLQLKYNLNKSKEWIISNMKKSIYYATSKGYEVTIGLEDASRANLDFLIELCKNAYFEGVKRIRYADTVGILYPRKAFFDIKRIMEEVPIEIEMHTHNDFGMAEVNSLSAVKAGARYIDTTIGGIGERAGNCNFINFSSLINKGDLEMKKLKIKEEEIKNIINYTILNKNTFK</sequence>
<dbReference type="Gene3D" id="3.20.20.70">
    <property type="entry name" value="Aldolase class I"/>
    <property type="match status" value="1"/>
</dbReference>
<dbReference type="AlphaFoldDB" id="A0A1S8LC84"/>
<reference evidence="2 3" key="1">
    <citation type="submission" date="2022-04" db="EMBL/GenBank/DDBJ databases">
        <title>Genome sequence of C. roseum typestrain.</title>
        <authorList>
            <person name="Poehlein A."/>
            <person name="Schoch T."/>
            <person name="Duerre P."/>
            <person name="Daniel R."/>
        </authorList>
    </citation>
    <scope>NUCLEOTIDE SEQUENCE [LARGE SCALE GENOMIC DNA]</scope>
    <source>
        <strain evidence="2 3">DSM 7320</strain>
    </source>
</reference>